<dbReference type="InterPro" id="IPR011992">
    <property type="entry name" value="EF-hand-dom_pair"/>
</dbReference>
<organism evidence="3 4">
    <name type="scientific">Prymnesium parvum</name>
    <name type="common">Toxic golden alga</name>
    <dbReference type="NCBI Taxonomy" id="97485"/>
    <lineage>
        <taxon>Eukaryota</taxon>
        <taxon>Haptista</taxon>
        <taxon>Haptophyta</taxon>
        <taxon>Prymnesiophyceae</taxon>
        <taxon>Prymnesiales</taxon>
        <taxon>Prymnesiaceae</taxon>
        <taxon>Prymnesium</taxon>
    </lineage>
</organism>
<evidence type="ECO:0000259" key="2">
    <source>
        <dbReference type="PROSITE" id="PS50222"/>
    </source>
</evidence>
<dbReference type="AlphaFoldDB" id="A0AB34IMN7"/>
<dbReference type="Gene3D" id="1.10.238.10">
    <property type="entry name" value="EF-hand"/>
    <property type="match status" value="1"/>
</dbReference>
<evidence type="ECO:0000256" key="1">
    <source>
        <dbReference type="ARBA" id="ARBA00022837"/>
    </source>
</evidence>
<gene>
    <name evidence="3" type="ORF">AB1Y20_013253</name>
</gene>
<name>A0AB34IMN7_PRYPA</name>
<dbReference type="EMBL" id="JBGBPQ010000023">
    <property type="protein sequence ID" value="KAL1500601.1"/>
    <property type="molecule type" value="Genomic_DNA"/>
</dbReference>
<sequence>MFLISRGRGAPQATHKAQTDYSDLIALFHEIDEKQKQLLSLHDLAHALGTNERLARICHAENVGPIAASAIASKLFASMDADDNGYITVEEFVRGCARLDGRPEPPHEKHFVPLDGALVDALASGVHTAVHEATTVAGGVTGVFNDATAQMRRKLFPANSGSSKREGRAESKLLALKQVLRAEVVDSTEEKLAKAKGDDAALAALYYSQLVHVIDQVRRLAATDGDDGSEDETSLQVEVLQLRRELAETKLRLAEAMSQSFEDRKSLADLRAAPKSGRLW</sequence>
<dbReference type="Proteomes" id="UP001515480">
    <property type="component" value="Unassembled WGS sequence"/>
</dbReference>
<dbReference type="InterPro" id="IPR002048">
    <property type="entry name" value="EF_hand_dom"/>
</dbReference>
<reference evidence="3 4" key="1">
    <citation type="journal article" date="2024" name="Science">
        <title>Giant polyketide synthase enzymes in the biosynthesis of giant marine polyether toxins.</title>
        <authorList>
            <person name="Fallon T.R."/>
            <person name="Shende V.V."/>
            <person name="Wierzbicki I.H."/>
            <person name="Pendleton A.L."/>
            <person name="Watervoot N.F."/>
            <person name="Auber R.P."/>
            <person name="Gonzalez D.J."/>
            <person name="Wisecaver J.H."/>
            <person name="Moore B.S."/>
        </authorList>
    </citation>
    <scope>NUCLEOTIDE SEQUENCE [LARGE SCALE GENOMIC DNA]</scope>
    <source>
        <strain evidence="3 4">12B1</strain>
    </source>
</reference>
<dbReference type="PROSITE" id="PS50222">
    <property type="entry name" value="EF_HAND_2"/>
    <property type="match status" value="1"/>
</dbReference>
<dbReference type="PROSITE" id="PS00018">
    <property type="entry name" value="EF_HAND_1"/>
    <property type="match status" value="1"/>
</dbReference>
<evidence type="ECO:0000313" key="3">
    <source>
        <dbReference type="EMBL" id="KAL1500601.1"/>
    </source>
</evidence>
<evidence type="ECO:0000313" key="4">
    <source>
        <dbReference type="Proteomes" id="UP001515480"/>
    </source>
</evidence>
<comment type="caution">
    <text evidence="3">The sequence shown here is derived from an EMBL/GenBank/DDBJ whole genome shotgun (WGS) entry which is preliminary data.</text>
</comment>
<keyword evidence="1" id="KW-0106">Calcium</keyword>
<dbReference type="GO" id="GO:0005509">
    <property type="term" value="F:calcium ion binding"/>
    <property type="evidence" value="ECO:0007669"/>
    <property type="project" value="InterPro"/>
</dbReference>
<dbReference type="InterPro" id="IPR018247">
    <property type="entry name" value="EF_Hand_1_Ca_BS"/>
</dbReference>
<feature type="domain" description="EF-hand" evidence="2">
    <location>
        <begin position="67"/>
        <end position="102"/>
    </location>
</feature>
<dbReference type="SUPFAM" id="SSF47473">
    <property type="entry name" value="EF-hand"/>
    <property type="match status" value="1"/>
</dbReference>
<proteinExistence type="predicted"/>
<accession>A0AB34IMN7</accession>
<protein>
    <recommendedName>
        <fullName evidence="2">EF-hand domain-containing protein</fullName>
    </recommendedName>
</protein>
<keyword evidence="4" id="KW-1185">Reference proteome</keyword>